<reference evidence="3" key="1">
    <citation type="submission" date="2023-10" db="EMBL/GenBank/DDBJ databases">
        <authorList>
            <person name="Chen Y."/>
            <person name="Shah S."/>
            <person name="Dougan E. K."/>
            <person name="Thang M."/>
            <person name="Chan C."/>
        </authorList>
    </citation>
    <scope>NUCLEOTIDE SEQUENCE [LARGE SCALE GENOMIC DNA]</scope>
</reference>
<dbReference type="Proteomes" id="UP001189429">
    <property type="component" value="Unassembled WGS sequence"/>
</dbReference>
<dbReference type="Gene3D" id="1.10.443.10">
    <property type="entry name" value="Intergrase catalytic core"/>
    <property type="match status" value="1"/>
</dbReference>
<evidence type="ECO:0000256" key="2">
    <source>
        <dbReference type="SAM" id="MobiDB-lite"/>
    </source>
</evidence>
<protein>
    <submittedName>
        <fullName evidence="3">Uncharacterized protein</fullName>
    </submittedName>
</protein>
<evidence type="ECO:0000313" key="3">
    <source>
        <dbReference type="EMBL" id="CAK0822593.1"/>
    </source>
</evidence>
<feature type="compositionally biased region" description="Low complexity" evidence="2">
    <location>
        <begin position="965"/>
        <end position="977"/>
    </location>
</feature>
<feature type="region of interest" description="Disordered" evidence="2">
    <location>
        <begin position="935"/>
        <end position="977"/>
    </location>
</feature>
<evidence type="ECO:0000256" key="1">
    <source>
        <dbReference type="ARBA" id="ARBA00023172"/>
    </source>
</evidence>
<proteinExistence type="predicted"/>
<dbReference type="InterPro" id="IPR011010">
    <property type="entry name" value="DNA_brk_join_enz"/>
</dbReference>
<dbReference type="SUPFAM" id="SSF56349">
    <property type="entry name" value="DNA breaking-rejoining enzymes"/>
    <property type="match status" value="1"/>
</dbReference>
<accession>A0ABN9RW09</accession>
<feature type="region of interest" description="Disordered" evidence="2">
    <location>
        <begin position="383"/>
        <end position="441"/>
    </location>
</feature>
<gene>
    <name evidence="3" type="ORF">PCOR1329_LOCUS23575</name>
</gene>
<keyword evidence="1" id="KW-0233">DNA recombination</keyword>
<keyword evidence="4" id="KW-1185">Reference proteome</keyword>
<evidence type="ECO:0000313" key="4">
    <source>
        <dbReference type="Proteomes" id="UP001189429"/>
    </source>
</evidence>
<dbReference type="EMBL" id="CAUYUJ010008003">
    <property type="protein sequence ID" value="CAK0822593.1"/>
    <property type="molecule type" value="Genomic_DNA"/>
</dbReference>
<name>A0ABN9RW09_9DINO</name>
<comment type="caution">
    <text evidence="3">The sequence shown here is derived from an EMBL/GenBank/DDBJ whole genome shotgun (WGS) entry which is preliminary data.</text>
</comment>
<dbReference type="InterPro" id="IPR013762">
    <property type="entry name" value="Integrase-like_cat_sf"/>
</dbReference>
<sequence>MGVPAGFAETLQTAGIRALELLAIRQILISAVPPCPAVWLACPPANVSCPPQGLDVPSALWGGLAGLWAGLGLSGAAWRRGRTPEVGAPGVGDRAREQLQPLRLVTGVSLGDPGLVSTYSQCGDHYAEHATSDDLVDARWWGAQGATPDGVNPAHVYRFRQVPTAAEVQQLISEGSLLVGGVAPAAAAGAAAVAPAAPAGPRGVAPAGAPAPRGSVADVDAFMVDDLRELPVRVNQEGARRRLFSEAVDIQVGDEPEGGVMLSGPRACAWVLRSRRDAGLTHITHHANWLRSGRIPDGDRSVHEHEVLARVLDSMVTADQLNAPALQSAELICRGIQLVEDAHAASLSNPDYSAADDYMGWATHRQGAAVAPDTSPSLCATELRAGSPQPAEGHLWGPSGLGAAADRQRDLSPLPSIQPTPPSLSPASSSTRRRLAHRRQTEQCANDAIAGLNALHPPREQRGPLAAARRLATAAILHEVRLAPKSDSHFSRRGAAKELLASSLSYTAGEAPSPVARCVRSRVDIPEVGAAMPPVESVLDEVGESYVVDYRQTIMKTPGEWARVRDSEPPVTPRMGEVLKRDPVAYNTFIGDLARANMLGFTRRPKDLVTPIFVAKKSGAQRLVWGARVSNRRVRDPPPLAMGASAAHGRLQLPDDRDEAGGYSTELFCAQAGVRNYFYAVGLRGKHGVEIHEVVEDSDVFTSLGRLIDGSSGRVFSRPGRTERLRQASLRLEQRPRVAGREVDEASEGPRDVFTDVEAAQPPRLTNEDRVEDPWELNPHFTEVSARLCKRSFLVWNAVTPETQAYYKEALDDFQAFVELHALPLYTAAQVDLALTSYGDYAWSTGLEGAVVPKTYAAYISEHPNFSRKESLRLPRFCRALQGWRRLGPCRTRPPMPWQTVALVALVMATQLAAPRAALVVVTMFWAYLRPSEAAGPREQDLSPPGGSSKDYGFNLRPSARGESSKTSLSDESLLLDSPEAPRLGPLLARARSGDPRAPLFRLTAAQLGLFWRRALVPAGIPTKYVLCQLRHGGPSRDRLMRHRSMAEIKARGRWASDYTMKRYEAHAMVQQELAPLTDDVRRRAEAAPRRLRAELERLHAPPRTFYKGAAARARKEPFVELMRGSAKLAKAAHAAGRAAEGWGRADGPGSDLLGDGLVDRLIMRISRTAVAGVHVGLGRKTWSRARKNDGLGPRPLRDDMRAHGLGHLSAADAEKVWLGRRLLANVMRLLAAAIKAETASSLEDPRSSRLRLVPELLDLAHAAKAEWAHVDYCQCSAPWRKSTTFLLFNWRPAQPSLRVCSGSQKRCNVTGKSHIALKGKEPLGVFWTARACPCPPALCKDLAELVVTKAKTL</sequence>
<organism evidence="3 4">
    <name type="scientific">Prorocentrum cordatum</name>
    <dbReference type="NCBI Taxonomy" id="2364126"/>
    <lineage>
        <taxon>Eukaryota</taxon>
        <taxon>Sar</taxon>
        <taxon>Alveolata</taxon>
        <taxon>Dinophyceae</taxon>
        <taxon>Prorocentrales</taxon>
        <taxon>Prorocentraceae</taxon>
        <taxon>Prorocentrum</taxon>
    </lineage>
</organism>